<dbReference type="Proteomes" id="UP000095282">
    <property type="component" value="Unplaced"/>
</dbReference>
<dbReference type="PROSITE" id="PS50181">
    <property type="entry name" value="FBOX"/>
    <property type="match status" value="1"/>
</dbReference>
<keyword evidence="2" id="KW-1185">Reference proteome</keyword>
<dbReference type="eggNOG" id="ENOG502TJVR">
    <property type="taxonomic scope" value="Eukaryota"/>
</dbReference>
<protein>
    <submittedName>
        <fullName evidence="3">FBA_2 domain-containing protein</fullName>
    </submittedName>
</protein>
<name>A0A1I7UMJ7_9PELO</name>
<dbReference type="AlphaFoldDB" id="A0A1I7UMJ7"/>
<dbReference type="InterPro" id="IPR012885">
    <property type="entry name" value="F-box_Sdz-33"/>
</dbReference>
<dbReference type="Pfam" id="PF07735">
    <property type="entry name" value="FBA_2"/>
    <property type="match status" value="1"/>
</dbReference>
<feature type="domain" description="F-box" evidence="1">
    <location>
        <begin position="5"/>
        <end position="53"/>
    </location>
</feature>
<evidence type="ECO:0000259" key="1">
    <source>
        <dbReference type="PROSITE" id="PS50181"/>
    </source>
</evidence>
<sequence length="356" mass="42028">MSSSPFTLFNLPYVPLSIILNTMNEMQIMKLALTSKRVYRLSKMLRKKRMERVSVCIGNYSTIRFETTDSIDHTLFRVSTLSEIQDDSRIEYLKIEDTVVQTQKEKDGRGCIHSYFEDIFIGIQTLSEIISDFFSVPIYRLSVTGDRNINDPRRAINWIMNRQETIAECSYHSKETSEEDLTYFLDTLRVTKSLDVFVKTSENFQYSFKYPMNLDYLHVQGRPYPWLTINNLIETNPRYSWMVETNFTSEDMRMLLILWILGWNPNLQTLEFRLKNLDLQTILNGVPAIYRETPEDLSYKWSDGEEEPRYFDYFFEIRNVNGAVASIVADNGPNEFFSLYVWPDRNGQQYPLERIV</sequence>
<reference evidence="3" key="1">
    <citation type="submission" date="2016-11" db="UniProtKB">
        <authorList>
            <consortium name="WormBaseParasite"/>
        </authorList>
    </citation>
    <scope>IDENTIFICATION</scope>
</reference>
<dbReference type="Pfam" id="PF00646">
    <property type="entry name" value="F-box"/>
    <property type="match status" value="1"/>
</dbReference>
<proteinExistence type="predicted"/>
<accession>A0A1I7UMJ7</accession>
<dbReference type="WBParaSite" id="Csp11.Scaffold630.g17468.t2">
    <property type="protein sequence ID" value="Csp11.Scaffold630.g17468.t2"/>
    <property type="gene ID" value="Csp11.Scaffold630.g17468"/>
</dbReference>
<dbReference type="PANTHER" id="PTHR21503">
    <property type="entry name" value="F-BOX-CONTAINING HYPOTHETICAL PROTEIN C.ELEGANS"/>
    <property type="match status" value="1"/>
</dbReference>
<dbReference type="InterPro" id="IPR001810">
    <property type="entry name" value="F-box_dom"/>
</dbReference>
<organism evidence="2 3">
    <name type="scientific">Caenorhabditis tropicalis</name>
    <dbReference type="NCBI Taxonomy" id="1561998"/>
    <lineage>
        <taxon>Eukaryota</taxon>
        <taxon>Metazoa</taxon>
        <taxon>Ecdysozoa</taxon>
        <taxon>Nematoda</taxon>
        <taxon>Chromadorea</taxon>
        <taxon>Rhabditida</taxon>
        <taxon>Rhabditina</taxon>
        <taxon>Rhabditomorpha</taxon>
        <taxon>Rhabditoidea</taxon>
        <taxon>Rhabditidae</taxon>
        <taxon>Peloderinae</taxon>
        <taxon>Caenorhabditis</taxon>
    </lineage>
</organism>
<evidence type="ECO:0000313" key="2">
    <source>
        <dbReference type="Proteomes" id="UP000095282"/>
    </source>
</evidence>
<evidence type="ECO:0000313" key="3">
    <source>
        <dbReference type="WBParaSite" id="Csp11.Scaffold630.g17468.t2"/>
    </source>
</evidence>